<dbReference type="PANTHER" id="PTHR31756">
    <property type="entry name" value="PYRUVATE, PHOSPHATE DIKINASE REGULATORY PROTEIN 1, CHLOROPLASTIC"/>
    <property type="match status" value="1"/>
</dbReference>
<keyword evidence="4" id="KW-0418">Kinase</keyword>
<evidence type="ECO:0000256" key="3">
    <source>
        <dbReference type="ARBA" id="ARBA00022741"/>
    </source>
</evidence>
<dbReference type="EMBL" id="CABWIC010000007">
    <property type="protein sequence ID" value="VWL92065.1"/>
    <property type="molecule type" value="Genomic_DNA"/>
</dbReference>
<sequence length="340" mass="37196">MRALFSYGHCSAMRILRGRRSSKRMVSSVPDVEAVRYSRLDVKTRSKGGSMTKRFAHQVVLVVSDSLGVTGYEVVRAACGQFDGVEIAVERLTKVNDADMVEETVRQLLGEGSTLSVLYTIADGALRAEVGERLRAMGVNGVDVLGPAVQALSESSGVAPSGIAGSIHRTDEEYFKRIEAMEYFVEHDDGRGADDLDDADIVLIGISRTGKTPLSMYLAHLGYRVANIPLVPGVEPPASLFSVDSGKVFGLISTTEVVATIRDRRLGDDMSRAVASDYADPERVRTEMDEARSLIKKLGCISVRTDGNAIEESAAEILERMRRVRIGRERRREHLDAQSF</sequence>
<dbReference type="Proteomes" id="UP000405524">
    <property type="component" value="Unassembled WGS sequence"/>
</dbReference>
<dbReference type="Pfam" id="PF03618">
    <property type="entry name" value="Kinase-PPPase"/>
    <property type="match status" value="1"/>
</dbReference>
<protein>
    <submittedName>
        <fullName evidence="5">Pyruvate, phosphate dikinase regulatory protein</fullName>
        <ecNumber evidence="5">2.7.11.32</ecNumber>
    </submittedName>
</protein>
<dbReference type="GO" id="GO:0004674">
    <property type="term" value="F:protein serine/threonine kinase activity"/>
    <property type="evidence" value="ECO:0007669"/>
    <property type="project" value="UniProtKB-KW"/>
</dbReference>
<keyword evidence="5" id="KW-0670">Pyruvate</keyword>
<dbReference type="GO" id="GO:0005524">
    <property type="term" value="F:ATP binding"/>
    <property type="evidence" value="ECO:0007669"/>
    <property type="project" value="InterPro"/>
</dbReference>
<evidence type="ECO:0000256" key="1">
    <source>
        <dbReference type="ARBA" id="ARBA00022527"/>
    </source>
</evidence>
<evidence type="ECO:0000256" key="4">
    <source>
        <dbReference type="ARBA" id="ARBA00022777"/>
    </source>
</evidence>
<keyword evidence="2 5" id="KW-0808">Transferase</keyword>
<dbReference type="InterPro" id="IPR005177">
    <property type="entry name" value="Kinase-pyrophosphorylase"/>
</dbReference>
<dbReference type="NCBIfam" id="NF003742">
    <property type="entry name" value="PRK05339.1"/>
    <property type="match status" value="1"/>
</dbReference>
<keyword evidence="3" id="KW-0547">Nucleotide-binding</keyword>
<dbReference type="AlphaFoldDB" id="A0A5K1ITW3"/>
<gene>
    <name evidence="5" type="primary">yqfL</name>
    <name evidence="5" type="ORF">JKKLCJKK_00468</name>
</gene>
<name>A0A5K1ITW3_9ACTN</name>
<reference evidence="5 6" key="1">
    <citation type="submission" date="2019-10" db="EMBL/GenBank/DDBJ databases">
        <authorList>
            <person name="Wolf R A."/>
        </authorList>
    </citation>
    <scope>NUCLEOTIDE SEQUENCE [LARGE SCALE GENOMIC DNA]</scope>
    <source>
        <strain evidence="5">Collinsella_intestinalis_DSM_13632</strain>
    </source>
</reference>
<organism evidence="5 6">
    <name type="scientific">Collinsella intestinalis</name>
    <dbReference type="NCBI Taxonomy" id="147207"/>
    <lineage>
        <taxon>Bacteria</taxon>
        <taxon>Bacillati</taxon>
        <taxon>Actinomycetota</taxon>
        <taxon>Coriobacteriia</taxon>
        <taxon>Coriobacteriales</taxon>
        <taxon>Coriobacteriaceae</taxon>
        <taxon>Collinsella</taxon>
    </lineage>
</organism>
<keyword evidence="1" id="KW-0723">Serine/threonine-protein kinase</keyword>
<accession>A0A5K1ITW3</accession>
<dbReference type="PANTHER" id="PTHR31756:SF3">
    <property type="entry name" value="PYRUVATE, PHOSPHATE DIKINASE REGULATORY PROTEIN 1, CHLOROPLASTIC"/>
    <property type="match status" value="1"/>
</dbReference>
<evidence type="ECO:0000313" key="6">
    <source>
        <dbReference type="Proteomes" id="UP000405524"/>
    </source>
</evidence>
<evidence type="ECO:0000256" key="2">
    <source>
        <dbReference type="ARBA" id="ARBA00022679"/>
    </source>
</evidence>
<evidence type="ECO:0000313" key="5">
    <source>
        <dbReference type="EMBL" id="VWL92065.1"/>
    </source>
</evidence>
<dbReference type="EC" id="2.7.11.32" evidence="5"/>
<proteinExistence type="predicted"/>